<dbReference type="AlphaFoldDB" id="A0A8H8BVQ5"/>
<sequence length="746" mass="83881">MEPADIDMMDIGTRCVEFGSINKVQQTSKASECGPQCLLSEFEFARSEGRRLRAFQLREEFADSTLYTGYSLGDHIYRQCSHGHQQGHPDPEIKLAFSVHKTKCSMQIRYFSKSLWAEVSWVLVGSLDRVRKATDGFELLRNHAALERHLKHLRANGGPGVQDTVNDLDLLVSGLLSDDEPFRSYGYEELREEGCMTAERYTMIQHQSIERDIDAIDEGFLAAEKAEYAWSGDFPSMFYFEDFFLQAPDQKRPDSEQAEQPTDHKSDIVDDACGIAEALPVKTPRGQLEHLNHEFTKEYARIQNCFYAQLTRSHKPPELYMHQTGQLHWGVSLDGTKVKAWKSGIAVLKGLTKGQVPTTMNEILMFLAIAKSIATVKFFHDDGATNYYSQFDQDLVRWQAVFASNPNYLSMFRMLVYDLWQVDLENSPNERESLIHPGALLSLQDIALRLVDEGTPLLIDDRNGRSRTSKFGLLFSQKQWRQTVLTEKFEGDGTNGQSRKLNTLETGHRVPEAALPRSRPPDDCSEGYTRHVSPPINPIHAHVNPLISLLMAGAIFAMIIAFLLDMKSINTGSAECDCSGAMYHNLQTPVFKAALAHVLLLLGDKAFDDLKSNAELFIEAGCISSFSGLIECIRTRAMIAHPTVYEAIASQLSIFHKNWKSSYALQEVHRVYEVYLGFETFVSIVPHIPAPGPYSIERASQARSEAPPLMPFLKNREVSIFNIELAEAFASPSTSNNFPSPVSSPE</sequence>
<keyword evidence="1" id="KW-0472">Membrane</keyword>
<protein>
    <submittedName>
        <fullName evidence="2">Uncharacterized protein</fullName>
    </submittedName>
</protein>
<comment type="caution">
    <text evidence="2">The sequence shown here is derived from an EMBL/GenBank/DDBJ whole genome shotgun (WGS) entry which is preliminary data.</text>
</comment>
<organism evidence="2 3">
    <name type="scientific">Cadophora malorum</name>
    <dbReference type="NCBI Taxonomy" id="108018"/>
    <lineage>
        <taxon>Eukaryota</taxon>
        <taxon>Fungi</taxon>
        <taxon>Dikarya</taxon>
        <taxon>Ascomycota</taxon>
        <taxon>Pezizomycotina</taxon>
        <taxon>Leotiomycetes</taxon>
        <taxon>Helotiales</taxon>
        <taxon>Ploettnerulaceae</taxon>
        <taxon>Cadophora</taxon>
    </lineage>
</organism>
<keyword evidence="3" id="KW-1185">Reference proteome</keyword>
<evidence type="ECO:0000256" key="1">
    <source>
        <dbReference type="SAM" id="Phobius"/>
    </source>
</evidence>
<dbReference type="Proteomes" id="UP000664132">
    <property type="component" value="Unassembled WGS sequence"/>
</dbReference>
<feature type="transmembrane region" description="Helical" evidence="1">
    <location>
        <begin position="546"/>
        <end position="564"/>
    </location>
</feature>
<gene>
    <name evidence="2" type="ORF">IFR04_001388</name>
</gene>
<dbReference type="EMBL" id="JAFJYH010000010">
    <property type="protein sequence ID" value="KAG4425469.1"/>
    <property type="molecule type" value="Genomic_DNA"/>
</dbReference>
<evidence type="ECO:0000313" key="3">
    <source>
        <dbReference type="Proteomes" id="UP000664132"/>
    </source>
</evidence>
<reference evidence="2" key="1">
    <citation type="submission" date="2021-02" db="EMBL/GenBank/DDBJ databases">
        <title>Genome sequence Cadophora malorum strain M34.</title>
        <authorList>
            <person name="Stefanovic E."/>
            <person name="Vu D."/>
            <person name="Scully C."/>
            <person name="Dijksterhuis J."/>
            <person name="Roader J."/>
            <person name="Houbraken J."/>
        </authorList>
    </citation>
    <scope>NUCLEOTIDE SEQUENCE</scope>
    <source>
        <strain evidence="2">M34</strain>
    </source>
</reference>
<evidence type="ECO:0000313" key="2">
    <source>
        <dbReference type="EMBL" id="KAG4425469.1"/>
    </source>
</evidence>
<name>A0A8H8BVQ5_9HELO</name>
<keyword evidence="1" id="KW-0812">Transmembrane</keyword>
<keyword evidence="1" id="KW-1133">Transmembrane helix</keyword>
<dbReference type="OrthoDB" id="3557889at2759"/>
<accession>A0A8H8BVQ5</accession>
<proteinExistence type="predicted"/>